<accession>A0ABU8FKS4</accession>
<reference evidence="3 4" key="1">
    <citation type="submission" date="2024-01" db="EMBL/GenBank/DDBJ databases">
        <title>Seven novel Bacillus-like species.</title>
        <authorList>
            <person name="Liu G."/>
        </authorList>
    </citation>
    <scope>NUCLEOTIDE SEQUENCE [LARGE SCALE GENOMIC DNA]</scope>
    <source>
        <strain evidence="3 4">FJAT-51639</strain>
    </source>
</reference>
<dbReference type="EMBL" id="JBAWSX010000013">
    <property type="protein sequence ID" value="MEI4803305.1"/>
    <property type="molecule type" value="Genomic_DNA"/>
</dbReference>
<evidence type="ECO:0000256" key="1">
    <source>
        <dbReference type="SAM" id="Phobius"/>
    </source>
</evidence>
<feature type="transmembrane region" description="Helical" evidence="1">
    <location>
        <begin position="69"/>
        <end position="97"/>
    </location>
</feature>
<sequence length="180" mass="19751">MLFNFPIETIYLYGLIITAAIAILYLLFGDILESLFSISSGATSPFTLLFSFLAMLCGFGYILEYIFPWSSISIFVISFFLALVGVITMKMLVLAPISKAEQNTMHRMEEFIGCKGEVIITIPKEGLGEVLLASQFGSNAMPAKTIGKKDILQGSYVIVEAVQDGVLFVQNLAISLKKPK</sequence>
<gene>
    <name evidence="3" type="ORF">WAZ07_18925</name>
</gene>
<keyword evidence="1" id="KW-1133">Transmembrane helix</keyword>
<evidence type="ECO:0000259" key="2">
    <source>
        <dbReference type="Pfam" id="PF25842"/>
    </source>
</evidence>
<dbReference type="RefSeq" id="WP_336473667.1">
    <property type="nucleotide sequence ID" value="NZ_JBAWSX010000013.1"/>
</dbReference>
<feature type="transmembrane region" description="Helical" evidence="1">
    <location>
        <begin position="44"/>
        <end position="63"/>
    </location>
</feature>
<proteinExistence type="predicted"/>
<keyword evidence="1" id="KW-0812">Transmembrane</keyword>
<keyword evidence="4" id="KW-1185">Reference proteome</keyword>
<name>A0ABU8FKS4_9BACI</name>
<organism evidence="3 4">
    <name type="scientific">Bacillus bruguierae</name>
    <dbReference type="NCBI Taxonomy" id="3127667"/>
    <lineage>
        <taxon>Bacteria</taxon>
        <taxon>Bacillati</taxon>
        <taxon>Bacillota</taxon>
        <taxon>Bacilli</taxon>
        <taxon>Bacillales</taxon>
        <taxon>Bacillaceae</taxon>
        <taxon>Bacillus</taxon>
    </lineage>
</organism>
<keyword evidence="1" id="KW-0472">Membrane</keyword>
<feature type="transmembrane region" description="Helical" evidence="1">
    <location>
        <begin position="12"/>
        <end position="32"/>
    </location>
</feature>
<dbReference type="Gene3D" id="2.40.50.140">
    <property type="entry name" value="Nucleic acid-binding proteins"/>
    <property type="match status" value="1"/>
</dbReference>
<dbReference type="Pfam" id="PF25842">
    <property type="entry name" value="NfeD_TM"/>
    <property type="match status" value="1"/>
</dbReference>
<comment type="caution">
    <text evidence="3">The sequence shown here is derived from an EMBL/GenBank/DDBJ whole genome shotgun (WGS) entry which is preliminary data.</text>
</comment>
<dbReference type="InterPro" id="IPR058653">
    <property type="entry name" value="NfeD2_TM"/>
</dbReference>
<evidence type="ECO:0000313" key="3">
    <source>
        <dbReference type="EMBL" id="MEI4803305.1"/>
    </source>
</evidence>
<dbReference type="Proteomes" id="UP001372526">
    <property type="component" value="Unassembled WGS sequence"/>
</dbReference>
<feature type="domain" description="Membrane protein NfeD2 N-terminal transmembrane" evidence="2">
    <location>
        <begin position="1"/>
        <end position="102"/>
    </location>
</feature>
<protein>
    <submittedName>
        <fullName evidence="3">Phosphate ABC transporter permease</fullName>
    </submittedName>
</protein>
<dbReference type="InterPro" id="IPR012340">
    <property type="entry name" value="NA-bd_OB-fold"/>
</dbReference>
<evidence type="ECO:0000313" key="4">
    <source>
        <dbReference type="Proteomes" id="UP001372526"/>
    </source>
</evidence>